<evidence type="ECO:0000313" key="3">
    <source>
        <dbReference type="Proteomes" id="UP000424752"/>
    </source>
</evidence>
<dbReference type="Proteomes" id="UP000424752">
    <property type="component" value="Chromosome"/>
</dbReference>
<dbReference type="Proteomes" id="UP000480164">
    <property type="component" value="Unassembled WGS sequence"/>
</dbReference>
<proteinExistence type="predicted"/>
<sequence length="96" mass="10726">MKATEKTVNDVMLWLNQNYGLSLPVLPLKGWAKTVVALWQKLVNGAPEPGPLPQSIEIEGEWQPLAGSRFTVTHIRIEIRDSDKTGSKPLVHKRKA</sequence>
<reference evidence="2 3" key="2">
    <citation type="submission" date="2019-12" db="EMBL/GenBank/DDBJ databases">
        <title>Erwinia sp. nov., isolated from droppings of birds in the Qinghai-Tiebt plateau of China.</title>
        <authorList>
            <person name="Ge Y."/>
        </authorList>
    </citation>
    <scope>NUCLEOTIDE SEQUENCE [LARGE SCALE GENOMIC DNA]</scope>
    <source>
        <strain evidence="2 3">J780</strain>
    </source>
</reference>
<name>A0A6I6F3R1_9GAMM</name>
<dbReference type="EMBL" id="WLZX01000002">
    <property type="protein sequence ID" value="MTD26926.1"/>
    <property type="molecule type" value="Genomic_DNA"/>
</dbReference>
<evidence type="ECO:0000313" key="2">
    <source>
        <dbReference type="EMBL" id="QGU88490.1"/>
    </source>
</evidence>
<evidence type="ECO:0000313" key="1">
    <source>
        <dbReference type="EMBL" id="MTD26926.1"/>
    </source>
</evidence>
<protein>
    <submittedName>
        <fullName evidence="2">Uncharacterized protein</fullName>
    </submittedName>
</protein>
<organism evidence="2 3">
    <name type="scientific">Erwinia sorbitola</name>
    <dbReference type="NCBI Taxonomy" id="2681984"/>
    <lineage>
        <taxon>Bacteria</taxon>
        <taxon>Pseudomonadati</taxon>
        <taxon>Pseudomonadota</taxon>
        <taxon>Gammaproteobacteria</taxon>
        <taxon>Enterobacterales</taxon>
        <taxon>Erwiniaceae</taxon>
        <taxon>Erwinia</taxon>
    </lineage>
</organism>
<gene>
    <name evidence="1" type="ORF">GK011_08245</name>
    <name evidence="2" type="ORF">GN242_15255</name>
</gene>
<reference evidence="1 4" key="1">
    <citation type="submission" date="2019-11" db="EMBL/GenBank/DDBJ databases">
        <title>Erwinia sp. nov., isolated from feces of birds in Tibet plateau of China.</title>
        <authorList>
            <person name="Ge Y."/>
        </authorList>
    </citation>
    <scope>NUCLEOTIDE SEQUENCE [LARGE SCALE GENOMIC DNA]</scope>
    <source>
        <strain evidence="1 4">J316</strain>
    </source>
</reference>
<dbReference type="RefSeq" id="WP_154752212.1">
    <property type="nucleotide sequence ID" value="NZ_CP046509.1"/>
</dbReference>
<keyword evidence="4" id="KW-1185">Reference proteome</keyword>
<dbReference type="KEGG" id="erwi:GN242_15255"/>
<accession>A0A6I6F3R1</accession>
<accession>A0A6L6GMT6</accession>
<dbReference type="EMBL" id="CP046509">
    <property type="protein sequence ID" value="QGU88490.1"/>
    <property type="molecule type" value="Genomic_DNA"/>
</dbReference>
<evidence type="ECO:0000313" key="4">
    <source>
        <dbReference type="Proteomes" id="UP000480164"/>
    </source>
</evidence>
<dbReference type="AlphaFoldDB" id="A0A6I6F3R1"/>